<dbReference type="Gene3D" id="3.30.70.1430">
    <property type="entry name" value="Multidrug efflux transporter AcrB pore domain"/>
    <property type="match status" value="2"/>
</dbReference>
<dbReference type="InterPro" id="IPR003423">
    <property type="entry name" value="OMP_efflux"/>
</dbReference>
<evidence type="ECO:0000256" key="1">
    <source>
        <dbReference type="ARBA" id="ARBA00007613"/>
    </source>
</evidence>
<dbReference type="Gene3D" id="1.20.1640.10">
    <property type="entry name" value="Multidrug efflux transporter AcrB transmembrane domain"/>
    <property type="match status" value="2"/>
</dbReference>
<dbReference type="GO" id="GO:0015562">
    <property type="term" value="F:efflux transmembrane transporter activity"/>
    <property type="evidence" value="ECO:0007669"/>
    <property type="project" value="InterPro"/>
</dbReference>
<evidence type="ECO:0000313" key="5">
    <source>
        <dbReference type="Proteomes" id="UP000739538"/>
    </source>
</evidence>
<feature type="transmembrane region" description="Helical" evidence="3">
    <location>
        <begin position="332"/>
        <end position="350"/>
    </location>
</feature>
<evidence type="ECO:0000256" key="3">
    <source>
        <dbReference type="SAM" id="Phobius"/>
    </source>
</evidence>
<feature type="transmembrane region" description="Helical" evidence="3">
    <location>
        <begin position="12"/>
        <end position="30"/>
    </location>
</feature>
<keyword evidence="3" id="KW-0812">Transmembrane</keyword>
<dbReference type="PANTHER" id="PTHR32063">
    <property type="match status" value="1"/>
</dbReference>
<sequence length="1517" mass="162654">MSITSFSFRNYRFVIVVTVAALALGVLGFLRMPRQEDPTLSAFSGVITVVYPGASVDEIEEEIIEPLEKAIHGLEEVDLVESTARSGFATVNAEFREDADKDRAYDLLLQELSSVEPNFPDGVVDVRSLAGKPSNVAVMQIVVHSASGDRSLLLDWAEELEGRLRSLPDVKEAVLRGELEREVHVMVDPDRLAESGLTLGSVQDALAAGEARIPGGAVTAGTRRLSVRSVARYESAEGIGNTVLRTVEGRPVRVSDVARVEFANADPNYLVRHDGEPGISVVLTMKEGHNVFDLSKDVDQVLGKFRQDLPTGFAATVVADQSRDVARRLHDFGGSLLQGGLIIALFVAILAGWRPALAVVSALLLSVGVSFWLLSMFGLALQQMSIAGLVVVLGLLVDNAIVVVESILQRRREGADIRSAAIEGADLVASAVASSTATTVAAFVPMMLMAGSVGEFTRDIPIVVSVVLIVSLLVALCLTPLLASLSMGDGREGRSLSPWFRKHIVDGFYRRSMDRALAAPFRALGIAFAIGLLPFALAPFLGMNFFPRAEKDIFLVRVHAPEGTSLEETSRRTEAVEAWLEQQPEVVGVTTNLGEGNPMVYYNQLRAPAATHFAELMVEVAGTNSEELPELARRTRDAFAGSPDFVLETKTFTQGPPIGLPVSLRLYGDDLERLSAHADQIAGSLRQIPGAINVHNGLRPGAPRLDLEVDPVKVDHLGLNGLAVAREVRLALAGARAAEMRRDEDGIDVVVRVAESGNERIDDLERIRFPLPGGGSVPLAQLSRPTLAPTFAEISHTNLERSVIVGADVDGRLATEVMSDLLPIAQALDLRADESFEVIGEDEERDRAFLSMLMNVIVAAGLIYGILVLQFRSFLHPLLIFTSIPIAFSGSIAALFLAGWAFSFTAFIGLLALTGIVVNNAIVLVDRINQLRRDGAPLTEALVEGATSRFQPILLTTVTTISGLLPLTLSGSSMWAPLGWVVIGGLLSSTIVTLLLVPTSYFLMERRGESRRTGGSQAEEEPTGRPRWKSIPRLARIGLPLVVLGVGLGVGPGAGFAFAPGSALATTSGTAVESPSLASSSSFPSASPGWPSASRDALPELGFESVLALLEERSPELAIARAEVDAATAKTSLASSTRWPVLQASASWEVTDDPFQTFGVALSRGENPLLTAPPDHVDAVRAEVRGRWVLWDAGRGSQVDATRAGLAATESGAEWTAATVRYQAAAAYFGLVANLGEVRVREAALAQIDRELEDARARLEVGRTVEADVLGLEARRHAIDAERIAALGDVAATEAALGRLLRLPYSDRFRPDEADSIAAPPVPSLETALARVTSRSDVEASVRAATAAELAYRAQRGERWPKLVASGSYTSTTPEREWDDESRTYAAAVGLEWTAFRGGGTGAEIEQRAAEWNRAERVRDQAEATVVQEVVEAWTGRETARRRLDAARAGRAAAAEALRVVELRFREGRETLARYLEAERAHTEAASLETRSRAGLSIAEARLAWAVGEPPTVVTSR</sequence>
<feature type="transmembrane region" description="Helical" evidence="3">
    <location>
        <begin position="904"/>
        <end position="925"/>
    </location>
</feature>
<dbReference type="SUPFAM" id="SSF82866">
    <property type="entry name" value="Multidrug efflux transporter AcrB transmembrane domain"/>
    <property type="match status" value="2"/>
</dbReference>
<feature type="transmembrane region" description="Helical" evidence="3">
    <location>
        <begin position="428"/>
        <end position="448"/>
    </location>
</feature>
<proteinExistence type="inferred from homology"/>
<dbReference type="PRINTS" id="PR00702">
    <property type="entry name" value="ACRIFLAVINRP"/>
</dbReference>
<feature type="transmembrane region" description="Helical" evidence="3">
    <location>
        <begin position="357"/>
        <end position="380"/>
    </location>
</feature>
<dbReference type="SUPFAM" id="SSF82693">
    <property type="entry name" value="Multidrug efflux transporter AcrB pore domain, PN1, PN2, PC1 and PC2 subdomains"/>
    <property type="match status" value="3"/>
</dbReference>
<dbReference type="Pfam" id="PF02321">
    <property type="entry name" value="OEP"/>
    <property type="match status" value="1"/>
</dbReference>
<protein>
    <submittedName>
        <fullName evidence="4">Efflux RND transporter permease subunit</fullName>
    </submittedName>
</protein>
<comment type="similarity">
    <text evidence="1">Belongs to the outer membrane factor (OMF) (TC 1.B.17) family.</text>
</comment>
<dbReference type="Pfam" id="PF00873">
    <property type="entry name" value="ACR_tran"/>
    <property type="match status" value="1"/>
</dbReference>
<feature type="transmembrane region" description="Helical" evidence="3">
    <location>
        <begin position="460"/>
        <end position="485"/>
    </location>
</feature>
<feature type="transmembrane region" description="Helical" evidence="3">
    <location>
        <begin position="386"/>
        <end position="408"/>
    </location>
</feature>
<dbReference type="SUPFAM" id="SSF82714">
    <property type="entry name" value="Multidrug efflux transporter AcrB TolC docking domain, DN and DC subdomains"/>
    <property type="match status" value="2"/>
</dbReference>
<dbReference type="GO" id="GO:0042910">
    <property type="term" value="F:xenobiotic transmembrane transporter activity"/>
    <property type="evidence" value="ECO:0007669"/>
    <property type="project" value="TreeGrafter"/>
</dbReference>
<dbReference type="Gene3D" id="3.30.70.1440">
    <property type="entry name" value="Multidrug efflux transporter AcrB pore domain"/>
    <property type="match status" value="1"/>
</dbReference>
<keyword evidence="3" id="KW-1133">Transmembrane helix</keyword>
<reference evidence="4" key="1">
    <citation type="submission" date="2020-04" db="EMBL/GenBank/DDBJ databases">
        <authorList>
            <person name="Zhang T."/>
        </authorList>
    </citation>
    <scope>NUCLEOTIDE SEQUENCE</scope>
    <source>
        <strain evidence="4">HKST-UBA02</strain>
    </source>
</reference>
<accession>A0A956N997</accession>
<dbReference type="Gene3D" id="3.30.70.1320">
    <property type="entry name" value="Multidrug efflux transporter AcrB pore domain like"/>
    <property type="match status" value="1"/>
</dbReference>
<feature type="transmembrane region" description="Helical" evidence="3">
    <location>
        <begin position="978"/>
        <end position="1003"/>
    </location>
</feature>
<feature type="transmembrane region" description="Helical" evidence="3">
    <location>
        <begin position="519"/>
        <end position="541"/>
    </location>
</feature>
<dbReference type="EMBL" id="JAGQHS010000012">
    <property type="protein sequence ID" value="MCA9754937.1"/>
    <property type="molecule type" value="Genomic_DNA"/>
</dbReference>
<dbReference type="Proteomes" id="UP000739538">
    <property type="component" value="Unassembled WGS sequence"/>
</dbReference>
<keyword evidence="3" id="KW-0472">Membrane</keyword>
<evidence type="ECO:0000313" key="4">
    <source>
        <dbReference type="EMBL" id="MCA9754937.1"/>
    </source>
</evidence>
<feature type="transmembrane region" description="Helical" evidence="3">
    <location>
        <begin position="1037"/>
        <end position="1059"/>
    </location>
</feature>
<reference evidence="4" key="2">
    <citation type="journal article" date="2021" name="Microbiome">
        <title>Successional dynamics and alternative stable states in a saline activated sludge microbial community over 9 years.</title>
        <authorList>
            <person name="Wang Y."/>
            <person name="Ye J."/>
            <person name="Ju F."/>
            <person name="Liu L."/>
            <person name="Boyd J.A."/>
            <person name="Deng Y."/>
            <person name="Parks D.H."/>
            <person name="Jiang X."/>
            <person name="Yin X."/>
            <person name="Woodcroft B.J."/>
            <person name="Tyson G.W."/>
            <person name="Hugenholtz P."/>
            <person name="Polz M.F."/>
            <person name="Zhang T."/>
        </authorList>
    </citation>
    <scope>NUCLEOTIDE SEQUENCE</scope>
    <source>
        <strain evidence="4">HKST-UBA02</strain>
    </source>
</reference>
<organism evidence="4 5">
    <name type="scientific">Eiseniibacteriota bacterium</name>
    <dbReference type="NCBI Taxonomy" id="2212470"/>
    <lineage>
        <taxon>Bacteria</taxon>
        <taxon>Candidatus Eiseniibacteriota</taxon>
    </lineage>
</organism>
<dbReference type="PANTHER" id="PTHR32063:SF18">
    <property type="entry name" value="CATION EFFLUX SYSTEM PROTEIN"/>
    <property type="match status" value="1"/>
</dbReference>
<dbReference type="Gene3D" id="1.20.1600.10">
    <property type="entry name" value="Outer membrane efflux proteins (OEP)"/>
    <property type="match status" value="1"/>
</dbReference>
<dbReference type="Gene3D" id="3.30.2090.10">
    <property type="entry name" value="Multidrug efflux transporter AcrB TolC docking domain, DN and DC subdomains"/>
    <property type="match status" value="2"/>
</dbReference>
<feature type="region of interest" description="Disordered" evidence="2">
    <location>
        <begin position="1008"/>
        <end position="1027"/>
    </location>
</feature>
<comment type="caution">
    <text evidence="4">The sequence shown here is derived from an EMBL/GenBank/DDBJ whole genome shotgun (WGS) entry which is preliminary data.</text>
</comment>
<name>A0A956N997_UNCEI</name>
<dbReference type="InterPro" id="IPR001036">
    <property type="entry name" value="Acrflvin-R"/>
</dbReference>
<feature type="transmembrane region" description="Helical" evidence="3">
    <location>
        <begin position="848"/>
        <end position="871"/>
    </location>
</feature>
<gene>
    <name evidence="4" type="ORF">KDA27_03975</name>
</gene>
<feature type="transmembrane region" description="Helical" evidence="3">
    <location>
        <begin position="953"/>
        <end position="972"/>
    </location>
</feature>
<evidence type="ECO:0000256" key="2">
    <source>
        <dbReference type="SAM" id="MobiDB-lite"/>
    </source>
</evidence>
<dbReference type="SUPFAM" id="SSF56954">
    <property type="entry name" value="Outer membrane efflux proteins (OEP)"/>
    <property type="match status" value="1"/>
</dbReference>
<feature type="transmembrane region" description="Helical" evidence="3">
    <location>
        <begin position="878"/>
        <end position="898"/>
    </location>
</feature>
<dbReference type="InterPro" id="IPR027463">
    <property type="entry name" value="AcrB_DN_DC_subdom"/>
</dbReference>
<dbReference type="GO" id="GO:0005886">
    <property type="term" value="C:plasma membrane"/>
    <property type="evidence" value="ECO:0007669"/>
    <property type="project" value="TreeGrafter"/>
</dbReference>